<evidence type="ECO:0000313" key="1">
    <source>
        <dbReference type="EMBL" id="RUR72797.1"/>
    </source>
</evidence>
<name>A0A433MXF2_CHLFR</name>
<proteinExistence type="predicted"/>
<protein>
    <submittedName>
        <fullName evidence="1">Uncharacterized protein</fullName>
    </submittedName>
</protein>
<dbReference type="OrthoDB" id="3078168at2"/>
<dbReference type="EMBL" id="RSCJ01000042">
    <property type="protein sequence ID" value="RUR72797.1"/>
    <property type="molecule type" value="Genomic_DNA"/>
</dbReference>
<comment type="caution">
    <text evidence="1">The sequence shown here is derived from an EMBL/GenBank/DDBJ whole genome shotgun (WGS) entry which is preliminary data.</text>
</comment>
<accession>A0A433MXF2</accession>
<dbReference type="Gene3D" id="2.170.15.10">
    <property type="entry name" value="Proaerolysin, chain A, domain 3"/>
    <property type="match status" value="1"/>
</dbReference>
<dbReference type="RefSeq" id="WP_016874790.1">
    <property type="nucleotide sequence ID" value="NZ_AJLN01000113.1"/>
</dbReference>
<sequence length="454" mass="50508">MPIPQRKVKISLNKTEPTKLTAEILQKQLASIGLTCIYTEKENLSASISEVKSKLPSGVIQTYGIKSYKQSEDGKAFYTNEFDGQFDVGSLSYNGLEKASEANWEPDSSALGYSTELEYIQFPSHFDYLVKNRSSFTGIKYQPTTYTGKFTSVDSIKSLFVNVGTIASASLVKGLDKDSIESVLSNAIAPINDANVQDYDVSDSRVIFLVENYNPETREADAIGVLTINWHLVIKDYKKKKDSLKHDTTLTIWSRSVLYDSIDALNADVEFVQSHFKNNLFLFKIPAKPSTVEIFPSLPPAIKDTFSKSLPKISKEDFVEVIVLYSPDLDNIGSLDNSNSDADTKYSKSVTSGFTFTASQSFSTELSFEASAEVVKAGFKIGFNITFTEQWSESTTETMEFTVPAGKKAFTYQGYLLAAILRYDPANDSYKYVDFSRFMTNILTTTRTPIEAAS</sequence>
<keyword evidence="2" id="KW-1185">Reference proteome</keyword>
<dbReference type="Proteomes" id="UP000268857">
    <property type="component" value="Unassembled WGS sequence"/>
</dbReference>
<gene>
    <name evidence="1" type="ORF">PCC6912_60680</name>
</gene>
<dbReference type="AlphaFoldDB" id="A0A433MXF2"/>
<evidence type="ECO:0000313" key="2">
    <source>
        <dbReference type="Proteomes" id="UP000268857"/>
    </source>
</evidence>
<reference evidence="1 2" key="1">
    <citation type="journal article" date="2019" name="Genome Biol. Evol.">
        <title>Day and night: Metabolic profiles and evolutionary relationships of six axenic non-marine cyanobacteria.</title>
        <authorList>
            <person name="Will S.E."/>
            <person name="Henke P."/>
            <person name="Boedeker C."/>
            <person name="Huang S."/>
            <person name="Brinkmann H."/>
            <person name="Rohde M."/>
            <person name="Jarek M."/>
            <person name="Friedl T."/>
            <person name="Seufert S."/>
            <person name="Schumacher M."/>
            <person name="Overmann J."/>
            <person name="Neumann-Schaal M."/>
            <person name="Petersen J."/>
        </authorList>
    </citation>
    <scope>NUCLEOTIDE SEQUENCE [LARGE SCALE GENOMIC DNA]</scope>
    <source>
        <strain evidence="1 2">PCC 6912</strain>
    </source>
</reference>
<organism evidence="1 2">
    <name type="scientific">Chlorogloeopsis fritschii PCC 6912</name>
    <dbReference type="NCBI Taxonomy" id="211165"/>
    <lineage>
        <taxon>Bacteria</taxon>
        <taxon>Bacillati</taxon>
        <taxon>Cyanobacteriota</taxon>
        <taxon>Cyanophyceae</taxon>
        <taxon>Nostocales</taxon>
        <taxon>Chlorogloeopsidaceae</taxon>
        <taxon>Chlorogloeopsis</taxon>
    </lineage>
</organism>